<gene>
    <name evidence="2" type="ORF">PENTCL1PPCAC_27271</name>
</gene>
<proteinExistence type="predicted"/>
<feature type="region of interest" description="Disordered" evidence="1">
    <location>
        <begin position="179"/>
        <end position="210"/>
    </location>
</feature>
<dbReference type="Gene3D" id="3.30.160.60">
    <property type="entry name" value="Classic Zinc Finger"/>
    <property type="match status" value="1"/>
</dbReference>
<accession>A0AAV5UFN5</accession>
<evidence type="ECO:0008006" key="4">
    <source>
        <dbReference type="Google" id="ProtNLM"/>
    </source>
</evidence>
<organism evidence="2 3">
    <name type="scientific">Pristionchus entomophagus</name>
    <dbReference type="NCBI Taxonomy" id="358040"/>
    <lineage>
        <taxon>Eukaryota</taxon>
        <taxon>Metazoa</taxon>
        <taxon>Ecdysozoa</taxon>
        <taxon>Nematoda</taxon>
        <taxon>Chromadorea</taxon>
        <taxon>Rhabditida</taxon>
        <taxon>Rhabditina</taxon>
        <taxon>Diplogasteromorpha</taxon>
        <taxon>Diplogasteroidea</taxon>
        <taxon>Neodiplogasteridae</taxon>
        <taxon>Pristionchus</taxon>
    </lineage>
</organism>
<keyword evidence="3" id="KW-1185">Reference proteome</keyword>
<dbReference type="InterPro" id="IPR036236">
    <property type="entry name" value="Znf_C2H2_sf"/>
</dbReference>
<feature type="compositionally biased region" description="Polar residues" evidence="1">
    <location>
        <begin position="73"/>
        <end position="83"/>
    </location>
</feature>
<dbReference type="AlphaFoldDB" id="A0AAV5UFN5"/>
<feature type="compositionally biased region" description="Low complexity" evidence="1">
    <location>
        <begin position="88"/>
        <end position="101"/>
    </location>
</feature>
<protein>
    <recommendedName>
        <fullName evidence="4">C2H2-type domain-containing protein</fullName>
    </recommendedName>
</protein>
<name>A0AAV5UFN5_9BILA</name>
<dbReference type="Proteomes" id="UP001432027">
    <property type="component" value="Unassembled WGS sequence"/>
</dbReference>
<feature type="compositionally biased region" description="Basic and acidic residues" evidence="1">
    <location>
        <begin position="181"/>
        <end position="203"/>
    </location>
</feature>
<evidence type="ECO:0000256" key="1">
    <source>
        <dbReference type="SAM" id="MobiDB-lite"/>
    </source>
</evidence>
<evidence type="ECO:0000313" key="3">
    <source>
        <dbReference type="Proteomes" id="UP001432027"/>
    </source>
</evidence>
<comment type="caution">
    <text evidence="2">The sequence shown here is derived from an EMBL/GenBank/DDBJ whole genome shotgun (WGS) entry which is preliminary data.</text>
</comment>
<sequence length="382" mass="43025">QMSVAPRYAFVILEPGITKREVFLNLSLYGDVRIMSKISEVSSLVTELVTNLESANVADNTHASPVVETLPSTQPVRVSQRSLPSAYRSDPSSSDSVPSTRRSTRNVVPIVAMPEPLPIPPFITSSSTLRGMPTFASAQLKAQQLLQKMVQNEKESDQALLSMVKTEDDDPLVLFDANQHPLKEESPFDETGASKDGIERQYEDPDDVNDEPCSSALAGLDDQVMTEMAADDIQLFMDEEGNIEVPYNPDFEECRPRRQEDTREAGSKQAQCDVCKRWVRITNTLSRLIAHVFMHTQKQRYACPINECGWSNKAEAVTRRHIINVHGRKMDPIDIQTDKKSHSESWKVDRCKWAPRCFPNHFETAPGGDIFMRVNEKTTLMR</sequence>
<evidence type="ECO:0000313" key="2">
    <source>
        <dbReference type="EMBL" id="GMT05097.1"/>
    </source>
</evidence>
<dbReference type="SUPFAM" id="SSF57667">
    <property type="entry name" value="beta-beta-alpha zinc fingers"/>
    <property type="match status" value="1"/>
</dbReference>
<feature type="non-terminal residue" evidence="2">
    <location>
        <position position="1"/>
    </location>
</feature>
<feature type="region of interest" description="Disordered" evidence="1">
    <location>
        <begin position="73"/>
        <end position="103"/>
    </location>
</feature>
<reference evidence="2" key="1">
    <citation type="submission" date="2023-10" db="EMBL/GenBank/DDBJ databases">
        <title>Genome assembly of Pristionchus species.</title>
        <authorList>
            <person name="Yoshida K."/>
            <person name="Sommer R.J."/>
        </authorList>
    </citation>
    <scope>NUCLEOTIDE SEQUENCE</scope>
    <source>
        <strain evidence="2">RS0144</strain>
    </source>
</reference>
<dbReference type="EMBL" id="BTSX01000006">
    <property type="protein sequence ID" value="GMT05097.1"/>
    <property type="molecule type" value="Genomic_DNA"/>
</dbReference>